<evidence type="ECO:0000313" key="11">
    <source>
        <dbReference type="EMBL" id="PAA62285.1"/>
    </source>
</evidence>
<dbReference type="GO" id="GO:0000978">
    <property type="term" value="F:RNA polymerase II cis-regulatory region sequence-specific DNA binding"/>
    <property type="evidence" value="ECO:0007669"/>
    <property type="project" value="TreeGrafter"/>
</dbReference>
<feature type="compositionally biased region" description="Basic residues" evidence="9">
    <location>
        <begin position="282"/>
        <end position="292"/>
    </location>
</feature>
<comment type="subcellular location">
    <subcellularLocation>
        <location evidence="1 7 8">Nucleus</location>
    </subcellularLocation>
</comment>
<comment type="caution">
    <text evidence="11">The sequence shown here is derived from an EMBL/GenBank/DDBJ whole genome shotgun (WGS) entry which is preliminary data.</text>
</comment>
<evidence type="ECO:0000313" key="12">
    <source>
        <dbReference type="Proteomes" id="UP000215902"/>
    </source>
</evidence>
<feature type="region of interest" description="Disordered" evidence="9">
    <location>
        <begin position="379"/>
        <end position="415"/>
    </location>
</feature>
<evidence type="ECO:0000256" key="7">
    <source>
        <dbReference type="PROSITE-ProRule" id="PRU00108"/>
    </source>
</evidence>
<keyword evidence="3" id="KW-0524">Neurogenesis</keyword>
<feature type="compositionally biased region" description="Polar residues" evidence="9">
    <location>
        <begin position="146"/>
        <end position="162"/>
    </location>
</feature>
<dbReference type="CDD" id="cd00086">
    <property type="entry name" value="homeodomain"/>
    <property type="match status" value="1"/>
</dbReference>
<evidence type="ECO:0000256" key="8">
    <source>
        <dbReference type="RuleBase" id="RU000682"/>
    </source>
</evidence>
<dbReference type="GO" id="GO:0005634">
    <property type="term" value="C:nucleus"/>
    <property type="evidence" value="ECO:0007669"/>
    <property type="project" value="UniProtKB-SubCell"/>
</dbReference>
<dbReference type="SUPFAM" id="SSF46689">
    <property type="entry name" value="Homeodomain-like"/>
    <property type="match status" value="1"/>
</dbReference>
<dbReference type="PANTHER" id="PTHR45793:SF5">
    <property type="entry name" value="HOMEOTIC PROTEIN OCELLILESS"/>
    <property type="match status" value="1"/>
</dbReference>
<reference evidence="11 12" key="1">
    <citation type="submission" date="2017-06" db="EMBL/GenBank/DDBJ databases">
        <title>A platform for efficient transgenesis in Macrostomum lignano, a flatworm model organism for stem cell research.</title>
        <authorList>
            <person name="Berezikov E."/>
        </authorList>
    </citation>
    <scope>NUCLEOTIDE SEQUENCE [LARGE SCALE GENOMIC DNA]</scope>
    <source>
        <strain evidence="11">DV1</strain>
        <tissue evidence="11">Whole organism</tissue>
    </source>
</reference>
<evidence type="ECO:0000256" key="9">
    <source>
        <dbReference type="SAM" id="MobiDB-lite"/>
    </source>
</evidence>
<gene>
    <name evidence="11" type="ORF">BOX15_Mlig008535g2</name>
</gene>
<dbReference type="OrthoDB" id="6159439at2759"/>
<evidence type="ECO:0000256" key="5">
    <source>
        <dbReference type="ARBA" id="ARBA00023155"/>
    </source>
</evidence>
<dbReference type="InterPro" id="IPR009057">
    <property type="entry name" value="Homeodomain-like_sf"/>
</dbReference>
<evidence type="ECO:0000256" key="4">
    <source>
        <dbReference type="ARBA" id="ARBA00023125"/>
    </source>
</evidence>
<keyword evidence="6 7" id="KW-0539">Nucleus</keyword>
<dbReference type="FunFam" id="1.10.10.60:FF:000068">
    <property type="entry name" value="Orthodenticle homeobox 1"/>
    <property type="match status" value="1"/>
</dbReference>
<keyword evidence="5 7" id="KW-0371">Homeobox</keyword>
<dbReference type="InterPro" id="IPR001356">
    <property type="entry name" value="HD"/>
</dbReference>
<feature type="compositionally biased region" description="Low complexity" evidence="9">
    <location>
        <begin position="245"/>
        <end position="255"/>
    </location>
</feature>
<sequence>MDWSAAYPPVTQFNYSPAAAGTAAAAAAAAAKQAAAFPLMGGLTGVGLGSHSGPHHEILNHPAFSAPARKQRRERTTFTRAQLQILEELFGKTKYPDIFMREEVALRINLPESRVQVWFKNRRAKQRQQQKQKDSTGQQQQQQQQASLQRVCNESATSNSATEKVENAVEDSLEQQQQQQSADDQTGVGFVKFEPQSAAPAVEKSEVADQEGATQPIVDLQQQQQQQLMVFKRDSFHLQQHLDEPQQQQPQQQPQWPGMVGSSPLAGVMQYSGSTLHQPQPLHHHYQPHHPQHPQQLQQLQQPQQPQRSTTEAAAAAAAVAYHNQTYSHRLRRLRLLDSGRLCCCRGRSAAACRLRLRGLVFQEAAAAVTLRLTALKAKPGTPPQTRTAHRDLIRHQPHTRRPIRSYKMPHTRRP</sequence>
<dbReference type="GO" id="GO:0007399">
    <property type="term" value="P:nervous system development"/>
    <property type="evidence" value="ECO:0007669"/>
    <property type="project" value="UniProtKB-KW"/>
</dbReference>
<dbReference type="PROSITE" id="PS00027">
    <property type="entry name" value="HOMEOBOX_1"/>
    <property type="match status" value="1"/>
</dbReference>
<feature type="compositionally biased region" description="Low complexity" evidence="9">
    <location>
        <begin position="135"/>
        <end position="145"/>
    </location>
</feature>
<dbReference type="STRING" id="282301.A0A267EL69"/>
<dbReference type="EMBL" id="NIVC01001954">
    <property type="protein sequence ID" value="PAA62285.1"/>
    <property type="molecule type" value="Genomic_DNA"/>
</dbReference>
<organism evidence="11 12">
    <name type="scientific">Macrostomum lignano</name>
    <dbReference type="NCBI Taxonomy" id="282301"/>
    <lineage>
        <taxon>Eukaryota</taxon>
        <taxon>Metazoa</taxon>
        <taxon>Spiralia</taxon>
        <taxon>Lophotrochozoa</taxon>
        <taxon>Platyhelminthes</taxon>
        <taxon>Rhabditophora</taxon>
        <taxon>Macrostomorpha</taxon>
        <taxon>Macrostomida</taxon>
        <taxon>Macrostomidae</taxon>
        <taxon>Macrostomum</taxon>
    </lineage>
</organism>
<dbReference type="SMART" id="SM00389">
    <property type="entry name" value="HOX"/>
    <property type="match status" value="1"/>
</dbReference>
<evidence type="ECO:0000256" key="1">
    <source>
        <dbReference type="ARBA" id="ARBA00004123"/>
    </source>
</evidence>
<protein>
    <recommendedName>
        <fullName evidence="10">Homeobox domain-containing protein</fullName>
    </recommendedName>
</protein>
<keyword evidence="12" id="KW-1185">Reference proteome</keyword>
<keyword evidence="4 7" id="KW-0238">DNA-binding</keyword>
<dbReference type="InterPro" id="IPR017970">
    <property type="entry name" value="Homeobox_CS"/>
</dbReference>
<feature type="compositionally biased region" description="Low complexity" evidence="9">
    <location>
        <begin position="293"/>
        <end position="312"/>
    </location>
</feature>
<evidence type="ECO:0000259" key="10">
    <source>
        <dbReference type="PROSITE" id="PS50071"/>
    </source>
</evidence>
<accession>A0A267EL69</accession>
<dbReference type="Pfam" id="PF00046">
    <property type="entry name" value="Homeodomain"/>
    <property type="match status" value="1"/>
</dbReference>
<feature type="region of interest" description="Disordered" evidence="9">
    <location>
        <begin position="125"/>
        <end position="186"/>
    </location>
</feature>
<dbReference type="Gene3D" id="1.10.10.60">
    <property type="entry name" value="Homeodomain-like"/>
    <property type="match status" value="1"/>
</dbReference>
<proteinExistence type="predicted"/>
<dbReference type="PROSITE" id="PS50071">
    <property type="entry name" value="HOMEOBOX_2"/>
    <property type="match status" value="1"/>
</dbReference>
<feature type="DNA-binding region" description="Homeobox" evidence="7">
    <location>
        <begin position="71"/>
        <end position="130"/>
    </location>
</feature>
<name>A0A267EL69_9PLAT</name>
<dbReference type="GO" id="GO:0045944">
    <property type="term" value="P:positive regulation of transcription by RNA polymerase II"/>
    <property type="evidence" value="ECO:0007669"/>
    <property type="project" value="UniProtKB-ARBA"/>
</dbReference>
<evidence type="ECO:0000256" key="6">
    <source>
        <dbReference type="ARBA" id="ARBA00023242"/>
    </source>
</evidence>
<evidence type="ECO:0000256" key="3">
    <source>
        <dbReference type="ARBA" id="ARBA00022902"/>
    </source>
</evidence>
<keyword evidence="2" id="KW-0217">Developmental protein</keyword>
<dbReference type="AlphaFoldDB" id="A0A267EL69"/>
<evidence type="ECO:0000256" key="2">
    <source>
        <dbReference type="ARBA" id="ARBA00022473"/>
    </source>
</evidence>
<feature type="region of interest" description="Disordered" evidence="9">
    <location>
        <begin position="242"/>
        <end position="312"/>
    </location>
</feature>
<feature type="domain" description="Homeobox" evidence="10">
    <location>
        <begin position="69"/>
        <end position="129"/>
    </location>
</feature>
<dbReference type="Proteomes" id="UP000215902">
    <property type="component" value="Unassembled WGS sequence"/>
</dbReference>
<dbReference type="PANTHER" id="PTHR45793">
    <property type="entry name" value="HOMEOBOX PROTEIN"/>
    <property type="match status" value="1"/>
</dbReference>
<feature type="compositionally biased region" description="Basic residues" evidence="9">
    <location>
        <begin position="396"/>
        <end position="415"/>
    </location>
</feature>
<dbReference type="GO" id="GO:0000981">
    <property type="term" value="F:DNA-binding transcription factor activity, RNA polymerase II-specific"/>
    <property type="evidence" value="ECO:0007669"/>
    <property type="project" value="InterPro"/>
</dbReference>